<dbReference type="InterPro" id="IPR025571">
    <property type="entry name" value="YqfQ"/>
</dbReference>
<feature type="compositionally biased region" description="Acidic residues" evidence="1">
    <location>
        <begin position="135"/>
        <end position="150"/>
    </location>
</feature>
<feature type="region of interest" description="Disordered" evidence="1">
    <location>
        <begin position="134"/>
        <end position="186"/>
    </location>
</feature>
<dbReference type="RefSeq" id="WP_085029791.1">
    <property type="nucleotide sequence ID" value="NZ_CP020772.1"/>
</dbReference>
<keyword evidence="3" id="KW-1185">Reference proteome</keyword>
<dbReference type="Pfam" id="PF14181">
    <property type="entry name" value="YqfQ"/>
    <property type="match status" value="1"/>
</dbReference>
<protein>
    <recommendedName>
        <fullName evidence="4">YqfQ-like protein</fullName>
    </recommendedName>
</protein>
<evidence type="ECO:0000256" key="1">
    <source>
        <dbReference type="SAM" id="MobiDB-lite"/>
    </source>
</evidence>
<proteinExistence type="predicted"/>
<reference evidence="2 3" key="1">
    <citation type="submission" date="2017-04" db="EMBL/GenBank/DDBJ databases">
        <title>The whole genome sequencing and assembly of Halobacillus mangrovi strain.</title>
        <authorList>
            <person name="Lee S.-J."/>
            <person name="Park M.-K."/>
            <person name="Kim J.-Y."/>
            <person name="Lee Y.-J."/>
            <person name="Yi H."/>
            <person name="Bahn Y.-S."/>
            <person name="Kim J.F."/>
            <person name="Lee D.-W."/>
        </authorList>
    </citation>
    <scope>NUCLEOTIDE SEQUENCE [LARGE SCALE GENOMIC DNA]</scope>
    <source>
        <strain evidence="2 3">KTB 131</strain>
    </source>
</reference>
<dbReference type="OrthoDB" id="2860117at2"/>
<dbReference type="KEGG" id="hmn:HM131_10905"/>
<dbReference type="AlphaFoldDB" id="A0A1W5ZVK6"/>
<gene>
    <name evidence="2" type="ORF">HM131_10905</name>
</gene>
<dbReference type="STRING" id="402384.HM131_10905"/>
<accession>A0A1W5ZVK6</accession>
<evidence type="ECO:0000313" key="2">
    <source>
        <dbReference type="EMBL" id="ARI77320.1"/>
    </source>
</evidence>
<dbReference type="EMBL" id="CP020772">
    <property type="protein sequence ID" value="ARI77320.1"/>
    <property type="molecule type" value="Genomic_DNA"/>
</dbReference>
<organism evidence="2 3">
    <name type="scientific">Halobacillus mangrovi</name>
    <dbReference type="NCBI Taxonomy" id="402384"/>
    <lineage>
        <taxon>Bacteria</taxon>
        <taxon>Bacillati</taxon>
        <taxon>Bacillota</taxon>
        <taxon>Bacilli</taxon>
        <taxon>Bacillales</taxon>
        <taxon>Bacillaceae</taxon>
        <taxon>Halobacillus</taxon>
    </lineage>
</organism>
<name>A0A1W5ZVK6_9BACI</name>
<evidence type="ECO:0008006" key="4">
    <source>
        <dbReference type="Google" id="ProtNLM"/>
    </source>
</evidence>
<dbReference type="Proteomes" id="UP000192527">
    <property type="component" value="Chromosome"/>
</dbReference>
<evidence type="ECO:0000313" key="3">
    <source>
        <dbReference type="Proteomes" id="UP000192527"/>
    </source>
</evidence>
<sequence>MFPTGQPPFPPPGPGMMQGLQGFQRAAAPQGMMRTVTPFLNNGAAGFGGFGARGMGVPGFGGFGAQGAGGVGSQGLVSKMLGGAGTAAKSGGAGWLSNIQTALKAMQSAAPMVQQYGPMVKNIPAMINMMKIMSEPDDEDDEVAGTESELESPSPYNDFSAEESESKSSSAKSRRRQGASQPKLYI</sequence>